<accession>A0A077WZ22</accession>
<proteinExistence type="inferred from homology"/>
<feature type="binding site" evidence="8">
    <location>
        <begin position="10"/>
        <end position="15"/>
    </location>
    <ligand>
        <name>NAD(+)</name>
        <dbReference type="ChEBI" id="CHEBI:57540"/>
    </ligand>
</feature>
<feature type="binding site" evidence="8">
    <location>
        <position position="94"/>
    </location>
    <ligand>
        <name>NAD(+)</name>
        <dbReference type="ChEBI" id="CHEBI:57540"/>
    </ligand>
</feature>
<dbReference type="InterPro" id="IPR022383">
    <property type="entry name" value="Lactate/malate_DH_C"/>
</dbReference>
<dbReference type="Gene3D" id="3.90.110.10">
    <property type="entry name" value="Lactate dehydrogenase/glycoside hydrolase, family 4, C-terminal"/>
    <property type="match status" value="1"/>
</dbReference>
<keyword evidence="4 9" id="KW-0560">Oxidoreductase</keyword>
<dbReference type="HAMAP" id="MF_00488">
    <property type="entry name" value="Lactate_dehydrog"/>
    <property type="match status" value="1"/>
</dbReference>
<reference evidence="12" key="1">
    <citation type="journal article" date="2014" name="Genome Announc.">
        <title>De novo whole-genome sequence and genome annotation of Lichtheimia ramosa.</title>
        <authorList>
            <person name="Linde J."/>
            <person name="Schwartze V."/>
            <person name="Binder U."/>
            <person name="Lass-Florl C."/>
            <person name="Voigt K."/>
            <person name="Horn F."/>
        </authorList>
    </citation>
    <scope>NUCLEOTIDE SEQUENCE</scope>
    <source>
        <strain evidence="12">JMRC FSU:6197</strain>
    </source>
</reference>
<dbReference type="InterPro" id="IPR001236">
    <property type="entry name" value="Lactate/malate_DH_N"/>
</dbReference>
<evidence type="ECO:0000256" key="6">
    <source>
        <dbReference type="ARBA" id="ARBA00049258"/>
    </source>
</evidence>
<dbReference type="InterPro" id="IPR015955">
    <property type="entry name" value="Lactate_DH/Glyco_Ohase_4_C"/>
</dbReference>
<protein>
    <recommendedName>
        <fullName evidence="3 9">L-lactate dehydrogenase</fullName>
        <ecNumber evidence="3 9">1.1.1.27</ecNumber>
    </recommendedName>
</protein>
<feature type="binding site" evidence="8">
    <location>
        <position position="35"/>
    </location>
    <ligand>
        <name>NAD(+)</name>
        <dbReference type="ChEBI" id="CHEBI:57540"/>
    </ligand>
</feature>
<dbReference type="GO" id="GO:0006089">
    <property type="term" value="P:lactate metabolic process"/>
    <property type="evidence" value="ECO:0007669"/>
    <property type="project" value="TreeGrafter"/>
</dbReference>
<dbReference type="AlphaFoldDB" id="A0A077WZ22"/>
<dbReference type="GO" id="GO:0004459">
    <property type="term" value="F:L-lactate dehydrogenase (NAD+) activity"/>
    <property type="evidence" value="ECO:0007669"/>
    <property type="project" value="UniProtKB-EC"/>
</dbReference>
<feature type="domain" description="Lactate/malate dehydrogenase N-terminal" evidence="10">
    <location>
        <begin position="5"/>
        <end position="141"/>
    </location>
</feature>
<dbReference type="InterPro" id="IPR036291">
    <property type="entry name" value="NAD(P)-bd_dom_sf"/>
</dbReference>
<evidence type="ECO:0000256" key="5">
    <source>
        <dbReference type="ARBA" id="ARBA00023027"/>
    </source>
</evidence>
<evidence type="ECO:0000256" key="2">
    <source>
        <dbReference type="ARBA" id="ARBA00006054"/>
    </source>
</evidence>
<dbReference type="EC" id="1.1.1.27" evidence="3 9"/>
<sequence length="302" mass="32292">MGNSKVAVIGAGSVGATISYAIMLRDIASELLLVDVVPQVVEGQTLDLSDANMLSSTKVRGATNKEAGQADIIIITAGAKQKPGESRTQLIDRNYKILESVIGSMQPIRKDAIMILVSNPVDVLTHIAQKLSGLDRNRVFGTGTFLDSSRLRGYLAQILNVSTPSIHAYVLGEHGDSQFVAWESATVAGKPLLSFPEIKNLDLNDIEKKIMQKAYTIIDAKGATYYGIGACAAILCEAIILNKCDIRPLSVYVESLGTVISAPAKIGADGIEGVYDIPLSTSERKKMEASANTLKEMCAKYS</sequence>
<evidence type="ECO:0000256" key="4">
    <source>
        <dbReference type="ARBA" id="ARBA00023002"/>
    </source>
</evidence>
<comment type="catalytic activity">
    <reaction evidence="6 9">
        <text>(S)-lactate + NAD(+) = pyruvate + NADH + H(+)</text>
        <dbReference type="Rhea" id="RHEA:23444"/>
        <dbReference type="ChEBI" id="CHEBI:15361"/>
        <dbReference type="ChEBI" id="CHEBI:15378"/>
        <dbReference type="ChEBI" id="CHEBI:16651"/>
        <dbReference type="ChEBI" id="CHEBI:57540"/>
        <dbReference type="ChEBI" id="CHEBI:57945"/>
        <dbReference type="EC" id="1.1.1.27"/>
    </reaction>
</comment>
<gene>
    <name evidence="12" type="ORF">LRAMOSA04694</name>
</gene>
<dbReference type="Gene3D" id="3.40.50.720">
    <property type="entry name" value="NAD(P)-binding Rossmann-like Domain"/>
    <property type="match status" value="1"/>
</dbReference>
<dbReference type="PANTHER" id="PTHR43128:SF16">
    <property type="entry name" value="L-LACTATE DEHYDROGENASE"/>
    <property type="match status" value="1"/>
</dbReference>
<dbReference type="SUPFAM" id="SSF51735">
    <property type="entry name" value="NAD(P)-binding Rossmann-fold domains"/>
    <property type="match status" value="1"/>
</dbReference>
<evidence type="ECO:0000259" key="10">
    <source>
        <dbReference type="Pfam" id="PF00056"/>
    </source>
</evidence>
<dbReference type="InterPro" id="IPR018177">
    <property type="entry name" value="L-lactate_DH_AS"/>
</dbReference>
<dbReference type="InterPro" id="IPR001557">
    <property type="entry name" value="L-lactate/malate_DH"/>
</dbReference>
<name>A0A077WZ22_9FUNG</name>
<comment type="similarity">
    <text evidence="2">Belongs to the LDH/MDH superfamily. LDH family.</text>
</comment>
<evidence type="ECO:0000313" key="12">
    <source>
        <dbReference type="EMBL" id="CDS12500.1"/>
    </source>
</evidence>
<dbReference type="GO" id="GO:0005737">
    <property type="term" value="C:cytoplasm"/>
    <property type="evidence" value="ECO:0007669"/>
    <property type="project" value="InterPro"/>
</dbReference>
<evidence type="ECO:0000256" key="1">
    <source>
        <dbReference type="ARBA" id="ARBA00004843"/>
    </source>
</evidence>
<dbReference type="PRINTS" id="PR00086">
    <property type="entry name" value="LLDHDRGNASE"/>
</dbReference>
<evidence type="ECO:0000256" key="9">
    <source>
        <dbReference type="RuleBase" id="RU000496"/>
    </source>
</evidence>
<dbReference type="Pfam" id="PF00056">
    <property type="entry name" value="Ldh_1_N"/>
    <property type="match status" value="1"/>
</dbReference>
<dbReference type="OrthoDB" id="6270329at2759"/>
<evidence type="ECO:0000256" key="7">
    <source>
        <dbReference type="PIRSR" id="PIRSR000102-1"/>
    </source>
</evidence>
<dbReference type="SUPFAM" id="SSF56327">
    <property type="entry name" value="LDH C-terminal domain-like"/>
    <property type="match status" value="1"/>
</dbReference>
<feature type="active site" description="Proton acceptor" evidence="7">
    <location>
        <position position="174"/>
    </location>
</feature>
<comment type="pathway">
    <text evidence="1 9">Fermentation; pyruvate fermentation to lactate; (S)-lactate from pyruvate: step 1/1.</text>
</comment>
<dbReference type="EMBL" id="LK023357">
    <property type="protein sequence ID" value="CDS12500.1"/>
    <property type="molecule type" value="Genomic_DNA"/>
</dbReference>
<feature type="domain" description="Lactate/malate dehydrogenase C-terminal" evidence="11">
    <location>
        <begin position="144"/>
        <end position="298"/>
    </location>
</feature>
<evidence type="ECO:0000256" key="3">
    <source>
        <dbReference type="ARBA" id="ARBA00012967"/>
    </source>
</evidence>
<evidence type="ECO:0000256" key="8">
    <source>
        <dbReference type="PIRSR" id="PIRSR000102-3"/>
    </source>
</evidence>
<organism evidence="12">
    <name type="scientific">Lichtheimia ramosa</name>
    <dbReference type="NCBI Taxonomy" id="688394"/>
    <lineage>
        <taxon>Eukaryota</taxon>
        <taxon>Fungi</taxon>
        <taxon>Fungi incertae sedis</taxon>
        <taxon>Mucoromycota</taxon>
        <taxon>Mucoromycotina</taxon>
        <taxon>Mucoromycetes</taxon>
        <taxon>Mucorales</taxon>
        <taxon>Lichtheimiaceae</taxon>
        <taxon>Lichtheimia</taxon>
    </lineage>
</organism>
<keyword evidence="5 8" id="KW-0520">NAD</keyword>
<dbReference type="PIRSF" id="PIRSF000102">
    <property type="entry name" value="Lac_mal_DH"/>
    <property type="match status" value="1"/>
</dbReference>
<dbReference type="NCBIfam" id="TIGR01771">
    <property type="entry name" value="L-LDH-NAD"/>
    <property type="match status" value="1"/>
</dbReference>
<evidence type="ECO:0000259" key="11">
    <source>
        <dbReference type="Pfam" id="PF02866"/>
    </source>
</evidence>
<dbReference type="PROSITE" id="PS00064">
    <property type="entry name" value="L_LDH"/>
    <property type="match status" value="1"/>
</dbReference>
<dbReference type="PANTHER" id="PTHR43128">
    <property type="entry name" value="L-2-HYDROXYCARBOXYLATE DEHYDROGENASE (NAD(P)(+))"/>
    <property type="match status" value="1"/>
</dbReference>
<feature type="binding site" evidence="8">
    <location>
        <begin position="117"/>
        <end position="119"/>
    </location>
    <ligand>
        <name>NAD(+)</name>
        <dbReference type="ChEBI" id="CHEBI:57540"/>
    </ligand>
</feature>
<dbReference type="Pfam" id="PF02866">
    <property type="entry name" value="Ldh_1_C"/>
    <property type="match status" value="1"/>
</dbReference>
<dbReference type="UniPathway" id="UPA00554">
    <property type="reaction ID" value="UER00611"/>
</dbReference>
<dbReference type="InterPro" id="IPR011304">
    <property type="entry name" value="L-lactate_DH"/>
</dbReference>